<keyword evidence="6" id="KW-0229">DNA integration</keyword>
<protein>
    <submittedName>
        <fullName evidence="12">Uncharacterized mitochondrial protein AtMg00300-like</fullName>
    </submittedName>
</protein>
<dbReference type="InterPro" id="IPR025724">
    <property type="entry name" value="GAG-pre-integrase_dom"/>
</dbReference>
<dbReference type="PANTHER" id="PTHR42648">
    <property type="entry name" value="TRANSPOSASE, PUTATIVE-RELATED"/>
    <property type="match status" value="1"/>
</dbReference>
<dbReference type="RefSeq" id="XP_017769320.1">
    <property type="nucleotide sequence ID" value="XM_017913831.1"/>
</dbReference>
<keyword evidence="5" id="KW-0460">Magnesium</keyword>
<evidence type="ECO:0000256" key="3">
    <source>
        <dbReference type="ARBA" id="ARBA00022759"/>
    </source>
</evidence>
<dbReference type="InterPro" id="IPR039537">
    <property type="entry name" value="Retrotran_Ty1/copia-like"/>
</dbReference>
<feature type="non-terminal residue" evidence="12">
    <location>
        <position position="159"/>
    </location>
</feature>
<keyword evidence="9" id="KW-0233">DNA recombination</keyword>
<evidence type="ECO:0000256" key="5">
    <source>
        <dbReference type="ARBA" id="ARBA00022842"/>
    </source>
</evidence>
<keyword evidence="8" id="KW-0239">DNA-directed DNA polymerase</keyword>
<evidence type="ECO:0000313" key="12">
    <source>
        <dbReference type="RefSeq" id="XP_017769320.1"/>
    </source>
</evidence>
<evidence type="ECO:0000256" key="2">
    <source>
        <dbReference type="ARBA" id="ARBA00022723"/>
    </source>
</evidence>
<gene>
    <name evidence="12" type="primary">LOC108557353</name>
</gene>
<dbReference type="Pfam" id="PF13976">
    <property type="entry name" value="gag_pre-integrs"/>
    <property type="match status" value="1"/>
</dbReference>
<dbReference type="PANTHER" id="PTHR42648:SF11">
    <property type="entry name" value="TRANSPOSON TY4-P GAG-POL POLYPROTEIN"/>
    <property type="match status" value="1"/>
</dbReference>
<keyword evidence="7" id="KW-0695">RNA-directed DNA polymerase</keyword>
<reference evidence="12" key="1">
    <citation type="submission" date="2025-08" db="UniProtKB">
        <authorList>
            <consortium name="RefSeq"/>
        </authorList>
    </citation>
    <scope>IDENTIFICATION</scope>
    <source>
        <tissue evidence="12">Whole Larva</tissue>
    </source>
</reference>
<keyword evidence="8" id="KW-0548">Nucleotidyltransferase</keyword>
<evidence type="ECO:0000256" key="8">
    <source>
        <dbReference type="ARBA" id="ARBA00022932"/>
    </source>
</evidence>
<sequence length="159" mass="17995">MADSTTTPIRAIGNVKIFANSDLHTYLLSVAKLVDKDHTVTFHRQGAVIKDEQGNVKLQIKRKGDLFYLDQNAQQAKSAIQTKSQAENWHRRLGHVNFQDVKFLVNERYIKGPNVEFQNNPPCKTCIMGKLTRLPFPKHSETLTTPLGIVHTDLCGPMR</sequence>
<dbReference type="GeneID" id="108557353"/>
<keyword evidence="4" id="KW-0378">Hydrolase</keyword>
<dbReference type="Proteomes" id="UP000695000">
    <property type="component" value="Unplaced"/>
</dbReference>
<evidence type="ECO:0000256" key="1">
    <source>
        <dbReference type="ARBA" id="ARBA00022722"/>
    </source>
</evidence>
<evidence type="ECO:0000256" key="7">
    <source>
        <dbReference type="ARBA" id="ARBA00022918"/>
    </source>
</evidence>
<evidence type="ECO:0000256" key="9">
    <source>
        <dbReference type="ARBA" id="ARBA00023172"/>
    </source>
</evidence>
<feature type="domain" description="GAG-pre-integrase" evidence="10">
    <location>
        <begin position="66"/>
        <end position="130"/>
    </location>
</feature>
<keyword evidence="2" id="KW-0479">Metal-binding</keyword>
<keyword evidence="1" id="KW-0540">Nuclease</keyword>
<proteinExistence type="predicted"/>
<organism evidence="11 12">
    <name type="scientific">Nicrophorus vespilloides</name>
    <name type="common">Boreal carrion beetle</name>
    <dbReference type="NCBI Taxonomy" id="110193"/>
    <lineage>
        <taxon>Eukaryota</taxon>
        <taxon>Metazoa</taxon>
        <taxon>Ecdysozoa</taxon>
        <taxon>Arthropoda</taxon>
        <taxon>Hexapoda</taxon>
        <taxon>Insecta</taxon>
        <taxon>Pterygota</taxon>
        <taxon>Neoptera</taxon>
        <taxon>Endopterygota</taxon>
        <taxon>Coleoptera</taxon>
        <taxon>Polyphaga</taxon>
        <taxon>Staphyliniformia</taxon>
        <taxon>Silphidae</taxon>
        <taxon>Nicrophorinae</taxon>
        <taxon>Nicrophorus</taxon>
    </lineage>
</organism>
<keyword evidence="8" id="KW-0808">Transferase</keyword>
<evidence type="ECO:0000256" key="6">
    <source>
        <dbReference type="ARBA" id="ARBA00022908"/>
    </source>
</evidence>
<evidence type="ECO:0000313" key="11">
    <source>
        <dbReference type="Proteomes" id="UP000695000"/>
    </source>
</evidence>
<evidence type="ECO:0000256" key="4">
    <source>
        <dbReference type="ARBA" id="ARBA00022801"/>
    </source>
</evidence>
<name>A0ABM1M420_NICVS</name>
<keyword evidence="11" id="KW-1185">Reference proteome</keyword>
<keyword evidence="3" id="KW-0255">Endonuclease</keyword>
<evidence type="ECO:0000259" key="10">
    <source>
        <dbReference type="Pfam" id="PF13976"/>
    </source>
</evidence>
<accession>A0ABM1M420</accession>